<name>A0A917J6A4_9SPHI</name>
<dbReference type="EMBL" id="BMDO01000001">
    <property type="protein sequence ID" value="GGI48867.1"/>
    <property type="molecule type" value="Genomic_DNA"/>
</dbReference>
<evidence type="ECO:0000313" key="2">
    <source>
        <dbReference type="EMBL" id="GGI48867.1"/>
    </source>
</evidence>
<accession>A0A917J6A4</accession>
<reference evidence="2" key="2">
    <citation type="submission" date="2020-09" db="EMBL/GenBank/DDBJ databases">
        <authorList>
            <person name="Sun Q."/>
            <person name="Sedlacek I."/>
        </authorList>
    </citation>
    <scope>NUCLEOTIDE SEQUENCE</scope>
    <source>
        <strain evidence="2">CCM 8711</strain>
    </source>
</reference>
<protein>
    <recommendedName>
        <fullName evidence="4">Outer membrane protein beta-barrel domain-containing protein</fullName>
    </recommendedName>
</protein>
<organism evidence="2 3">
    <name type="scientific">Mucilaginibacter galii</name>
    <dbReference type="NCBI Taxonomy" id="2005073"/>
    <lineage>
        <taxon>Bacteria</taxon>
        <taxon>Pseudomonadati</taxon>
        <taxon>Bacteroidota</taxon>
        <taxon>Sphingobacteriia</taxon>
        <taxon>Sphingobacteriales</taxon>
        <taxon>Sphingobacteriaceae</taxon>
        <taxon>Mucilaginibacter</taxon>
    </lineage>
</organism>
<feature type="signal peptide" evidence="1">
    <location>
        <begin position="1"/>
        <end position="23"/>
    </location>
</feature>
<evidence type="ECO:0000313" key="3">
    <source>
        <dbReference type="Proteomes" id="UP000662074"/>
    </source>
</evidence>
<feature type="chain" id="PRO_5036942153" description="Outer membrane protein beta-barrel domain-containing protein" evidence="1">
    <location>
        <begin position="24"/>
        <end position="183"/>
    </location>
</feature>
<sequence>MTNFTIVTILLLSFGTLFNSAKAQSDTTKRAQNVYLELFGPGLTFSANYDARFSKHQDGLGGRVGLGYASDNDFSILSIPLQVNYLLGRKGKYLELGLGATLASYSGEDSFSVLGKNSIYTSNNSSSSRHRQSTVLGTTTVGYRSQPVNGGFNFRASINPVFNSGGFNPFFFGISFGYTLKNK</sequence>
<keyword evidence="3" id="KW-1185">Reference proteome</keyword>
<dbReference type="Proteomes" id="UP000662074">
    <property type="component" value="Unassembled WGS sequence"/>
</dbReference>
<gene>
    <name evidence="2" type="ORF">GCM10011425_00790</name>
</gene>
<dbReference type="RefSeq" id="WP_188412763.1">
    <property type="nucleotide sequence ID" value="NZ_BMDO01000001.1"/>
</dbReference>
<evidence type="ECO:0008006" key="4">
    <source>
        <dbReference type="Google" id="ProtNLM"/>
    </source>
</evidence>
<comment type="caution">
    <text evidence="2">The sequence shown here is derived from an EMBL/GenBank/DDBJ whole genome shotgun (WGS) entry which is preliminary data.</text>
</comment>
<keyword evidence="1" id="KW-0732">Signal</keyword>
<dbReference type="AlphaFoldDB" id="A0A917J6A4"/>
<reference evidence="2" key="1">
    <citation type="journal article" date="2014" name="Int. J. Syst. Evol. Microbiol.">
        <title>Complete genome sequence of Corynebacterium casei LMG S-19264T (=DSM 44701T), isolated from a smear-ripened cheese.</title>
        <authorList>
            <consortium name="US DOE Joint Genome Institute (JGI-PGF)"/>
            <person name="Walter F."/>
            <person name="Albersmeier A."/>
            <person name="Kalinowski J."/>
            <person name="Ruckert C."/>
        </authorList>
    </citation>
    <scope>NUCLEOTIDE SEQUENCE</scope>
    <source>
        <strain evidence="2">CCM 8711</strain>
    </source>
</reference>
<evidence type="ECO:0000256" key="1">
    <source>
        <dbReference type="SAM" id="SignalP"/>
    </source>
</evidence>
<proteinExistence type="predicted"/>